<keyword evidence="2" id="KW-1185">Reference proteome</keyword>
<evidence type="ECO:0000313" key="1">
    <source>
        <dbReference type="EMBL" id="MDR7333756.1"/>
    </source>
</evidence>
<organism evidence="1 2">
    <name type="scientific">Roseateles asaccharophilus</name>
    <dbReference type="NCBI Taxonomy" id="582607"/>
    <lineage>
        <taxon>Bacteria</taxon>
        <taxon>Pseudomonadati</taxon>
        <taxon>Pseudomonadota</taxon>
        <taxon>Betaproteobacteria</taxon>
        <taxon>Burkholderiales</taxon>
        <taxon>Sphaerotilaceae</taxon>
        <taxon>Roseateles</taxon>
    </lineage>
</organism>
<accession>A0ABU2A975</accession>
<dbReference type="Proteomes" id="UP001180825">
    <property type="component" value="Unassembled WGS sequence"/>
</dbReference>
<gene>
    <name evidence="1" type="ORF">J2X21_002898</name>
</gene>
<protein>
    <submittedName>
        <fullName evidence="1">Uncharacterized protein</fullName>
    </submittedName>
</protein>
<name>A0ABU2A975_9BURK</name>
<reference evidence="1 2" key="1">
    <citation type="submission" date="2023-07" db="EMBL/GenBank/DDBJ databases">
        <title>Sorghum-associated microbial communities from plants grown in Nebraska, USA.</title>
        <authorList>
            <person name="Schachtman D."/>
        </authorList>
    </citation>
    <scope>NUCLEOTIDE SEQUENCE [LARGE SCALE GENOMIC DNA]</scope>
    <source>
        <strain evidence="1 2">BE316</strain>
    </source>
</reference>
<comment type="caution">
    <text evidence="1">The sequence shown here is derived from an EMBL/GenBank/DDBJ whole genome shotgun (WGS) entry which is preliminary data.</text>
</comment>
<dbReference type="EMBL" id="JAVDXV010000005">
    <property type="protein sequence ID" value="MDR7333756.1"/>
    <property type="molecule type" value="Genomic_DNA"/>
</dbReference>
<proteinExistence type="predicted"/>
<sequence>MKQVERDVTARHVQALPHRRFHRYPVLPPGVDSGPLQHLPGKWVSGDTGWNMIALPFPNPAGPPFRLLLNQYKETLRFSFIDEKVPNRGVTETRPRGEKDQLVVTLVYELSIEQVAVQMASTFWIHELAEPDPLDGALFVLQYLQDVSLDFFPRLDMPPGLIRWPHISINTLRKVPEEEWKCPEPWAMKP</sequence>
<dbReference type="RefSeq" id="WP_310329757.1">
    <property type="nucleotide sequence ID" value="NZ_JAVDXV010000005.1"/>
</dbReference>
<evidence type="ECO:0000313" key="2">
    <source>
        <dbReference type="Proteomes" id="UP001180825"/>
    </source>
</evidence>